<keyword evidence="1" id="KW-0175">Coiled coil</keyword>
<accession>A0A9W6U586</accession>
<dbReference type="OrthoDB" id="128184at2759"/>
<feature type="compositionally biased region" description="Basic and acidic residues" evidence="2">
    <location>
        <begin position="547"/>
        <end position="558"/>
    </location>
</feature>
<feature type="compositionally biased region" description="Low complexity" evidence="2">
    <location>
        <begin position="217"/>
        <end position="227"/>
    </location>
</feature>
<keyword evidence="4" id="KW-1185">Reference proteome</keyword>
<sequence>MLYRVDATVPNACLPLLEPPTLRWLQAATLSYLTSRYFVVAMDEDAAPSTDSPPARPSAWQIRFGKKPAPRLKTKDNSLDTAAGRCQDPREEARSPSISEQLLRALDAGPLKKEALSRDCVDVLIGRRNAFADEPELRLRTLKNRGASEDTPACDPDQVAAEAKQIIRLRFQIETQADLLRQTRGHRQRPKRREAEYPTKARTSTAAKTPINMAVKSSSRSSRTGSRCQEKKVSHDHLVTQNIIDNQEAEMKSTPEDSLPHQQSKHLQLHMSSSSHKKKTRPRQSPPQQLPMERRQKLLQQAREARKIKTAEEQALLALLEPTTSENNKEDVREQRRIEEKIQRLAIENQQAAALEDRLQQRKARLEFLNKAFGSWSEFVEFKREQATRVVAEFNWQTAKKIMTSWKRYMHRQRQARVAEQARLKLVKEQQLKDRAIQLHRRRCLPQLFYRWSTFVAQQEEQRAAERATQKRRAQTERLMERLQQREYVGETCKHVIEKNEVERMVEGIERQPSVAGVIESSPRTNNRTSSSTQVLTSQRKKCAWPRSEEYETERSDGRYQSSTIESHVQTTPSPQLTRALLTQTTQRVDRVYKAMEQRAIERKQRREELKQKYDELEQKKRQEQEKQRAALEELLHQKRTEEKARIRERKLAEALALKEKQERRDHLIAQQHKASKHNRRRLLFYYALLPWRKYHALNERVSRLCGDMSPTSSPTRTSAACRSSEAPRTFSSATSTSRFDVLSRINGGSSISGASSKPVEHPPTLVDALAQTS</sequence>
<feature type="coiled-coil region" evidence="1">
    <location>
        <begin position="458"/>
        <end position="486"/>
    </location>
</feature>
<feature type="region of interest" description="Disordered" evidence="2">
    <location>
        <begin position="519"/>
        <end position="574"/>
    </location>
</feature>
<feature type="compositionally biased region" description="Basic and acidic residues" evidence="2">
    <location>
        <begin position="249"/>
        <end position="259"/>
    </location>
</feature>
<feature type="region of interest" description="Disordered" evidence="2">
    <location>
        <begin position="706"/>
        <end position="738"/>
    </location>
</feature>
<feature type="compositionally biased region" description="Low complexity" evidence="2">
    <location>
        <begin position="710"/>
        <end position="738"/>
    </location>
</feature>
<dbReference type="EMBL" id="BSXW01000561">
    <property type="protein sequence ID" value="GMF25601.1"/>
    <property type="molecule type" value="Genomic_DNA"/>
</dbReference>
<feature type="compositionally biased region" description="Basic and acidic residues" evidence="2">
    <location>
        <begin position="228"/>
        <end position="238"/>
    </location>
</feature>
<feature type="compositionally biased region" description="Low complexity" evidence="2">
    <location>
        <begin position="521"/>
        <end position="533"/>
    </location>
</feature>
<evidence type="ECO:0000256" key="1">
    <source>
        <dbReference type="SAM" id="Coils"/>
    </source>
</evidence>
<feature type="compositionally biased region" description="Polar residues" evidence="2">
    <location>
        <begin position="559"/>
        <end position="574"/>
    </location>
</feature>
<feature type="region of interest" description="Disordered" evidence="2">
    <location>
        <begin position="179"/>
        <end position="293"/>
    </location>
</feature>
<organism evidence="3 4">
    <name type="scientific">Phytophthora lilii</name>
    <dbReference type="NCBI Taxonomy" id="2077276"/>
    <lineage>
        <taxon>Eukaryota</taxon>
        <taxon>Sar</taxon>
        <taxon>Stramenopiles</taxon>
        <taxon>Oomycota</taxon>
        <taxon>Peronosporomycetes</taxon>
        <taxon>Peronosporales</taxon>
        <taxon>Peronosporaceae</taxon>
        <taxon>Phytophthora</taxon>
    </lineage>
</organism>
<dbReference type="Proteomes" id="UP001165083">
    <property type="component" value="Unassembled WGS sequence"/>
</dbReference>
<feature type="region of interest" description="Disordered" evidence="2">
    <location>
        <begin position="750"/>
        <end position="774"/>
    </location>
</feature>
<proteinExistence type="predicted"/>
<evidence type="ECO:0000313" key="3">
    <source>
        <dbReference type="EMBL" id="GMF25601.1"/>
    </source>
</evidence>
<comment type="caution">
    <text evidence="3">The sequence shown here is derived from an EMBL/GenBank/DDBJ whole genome shotgun (WGS) entry which is preliminary data.</text>
</comment>
<gene>
    <name evidence="3" type="ORF">Plil01_001058100</name>
</gene>
<feature type="coiled-coil region" evidence="1">
    <location>
        <begin position="335"/>
        <end position="372"/>
    </location>
</feature>
<feature type="region of interest" description="Disordered" evidence="2">
    <location>
        <begin position="71"/>
        <end position="98"/>
    </location>
</feature>
<protein>
    <submittedName>
        <fullName evidence="3">Unnamed protein product</fullName>
    </submittedName>
</protein>
<evidence type="ECO:0000313" key="4">
    <source>
        <dbReference type="Proteomes" id="UP001165083"/>
    </source>
</evidence>
<name>A0A9W6U586_9STRA</name>
<reference evidence="3" key="1">
    <citation type="submission" date="2023-04" db="EMBL/GenBank/DDBJ databases">
        <title>Phytophthora lilii NBRC 32176.</title>
        <authorList>
            <person name="Ichikawa N."/>
            <person name="Sato H."/>
            <person name="Tonouchi N."/>
        </authorList>
    </citation>
    <scope>NUCLEOTIDE SEQUENCE</scope>
    <source>
        <strain evidence="3">NBRC 32176</strain>
    </source>
</reference>
<evidence type="ECO:0000256" key="2">
    <source>
        <dbReference type="SAM" id="MobiDB-lite"/>
    </source>
</evidence>
<dbReference type="AlphaFoldDB" id="A0A9W6U586"/>
<feature type="coiled-coil region" evidence="1">
    <location>
        <begin position="593"/>
        <end position="642"/>
    </location>
</feature>
<feature type="compositionally biased region" description="Basic residues" evidence="2">
    <location>
        <begin position="183"/>
        <end position="192"/>
    </location>
</feature>